<keyword evidence="2" id="KW-1185">Reference proteome</keyword>
<dbReference type="Gene3D" id="3.40.50.300">
    <property type="entry name" value="P-loop containing nucleotide triphosphate hydrolases"/>
    <property type="match status" value="1"/>
</dbReference>
<dbReference type="InterPro" id="IPR027417">
    <property type="entry name" value="P-loop_NTPase"/>
</dbReference>
<dbReference type="RefSeq" id="WP_141924136.1">
    <property type="nucleotide sequence ID" value="NZ_VFQC01000001.1"/>
</dbReference>
<dbReference type="Proteomes" id="UP000317422">
    <property type="component" value="Unassembled WGS sequence"/>
</dbReference>
<protein>
    <recommendedName>
        <fullName evidence="3">MinD-like ATPase involved in chromosome partitioning or flagellar assembly</fullName>
    </recommendedName>
</protein>
<dbReference type="AlphaFoldDB" id="A0A543NLI6"/>
<proteinExistence type="predicted"/>
<accession>A0A543NLI6</accession>
<comment type="caution">
    <text evidence="1">The sequence shown here is derived from an EMBL/GenBank/DDBJ whole genome shotgun (WGS) entry which is preliminary data.</text>
</comment>
<name>A0A543NLI6_9ACTN</name>
<gene>
    <name evidence="1" type="ORF">FHX37_2646</name>
</gene>
<sequence>MGATVAVGSLGGAPGVTTLAVALASTWPAEGPAVVVEADASGGDVGAWWHMPTAPGMVELAAAARHDSSSGPGESGVDPLSRSQVLPGGVRVCLAPVTAERAAGAVRLLAQHPGVLSSTDAAVTVVDVGRLTPRTSGTHIAAAPGIDAVLLVTTEDLAQLKRLQDSLPGICAAIANPVVAVVGRRESSRELTEAIQVPVAARIPLDNRGAALIRGQGTARFGRRRLMEASRGLAHHLHHAVLQPAGTGAS</sequence>
<evidence type="ECO:0008006" key="3">
    <source>
        <dbReference type="Google" id="ProtNLM"/>
    </source>
</evidence>
<dbReference type="OrthoDB" id="5243870at2"/>
<dbReference type="SUPFAM" id="SSF52540">
    <property type="entry name" value="P-loop containing nucleoside triphosphate hydrolases"/>
    <property type="match status" value="1"/>
</dbReference>
<organism evidence="1 2">
    <name type="scientific">Haloactinospora alba</name>
    <dbReference type="NCBI Taxonomy" id="405555"/>
    <lineage>
        <taxon>Bacteria</taxon>
        <taxon>Bacillati</taxon>
        <taxon>Actinomycetota</taxon>
        <taxon>Actinomycetes</taxon>
        <taxon>Streptosporangiales</taxon>
        <taxon>Nocardiopsidaceae</taxon>
        <taxon>Haloactinospora</taxon>
    </lineage>
</organism>
<dbReference type="EMBL" id="VFQC01000001">
    <property type="protein sequence ID" value="TQN32669.1"/>
    <property type="molecule type" value="Genomic_DNA"/>
</dbReference>
<evidence type="ECO:0000313" key="2">
    <source>
        <dbReference type="Proteomes" id="UP000317422"/>
    </source>
</evidence>
<reference evidence="1 2" key="1">
    <citation type="submission" date="2019-06" db="EMBL/GenBank/DDBJ databases">
        <title>Sequencing the genomes of 1000 actinobacteria strains.</title>
        <authorList>
            <person name="Klenk H.-P."/>
        </authorList>
    </citation>
    <scope>NUCLEOTIDE SEQUENCE [LARGE SCALE GENOMIC DNA]</scope>
    <source>
        <strain evidence="1 2">DSM 45015</strain>
    </source>
</reference>
<evidence type="ECO:0000313" key="1">
    <source>
        <dbReference type="EMBL" id="TQN32669.1"/>
    </source>
</evidence>